<dbReference type="KEGG" id="geo:Geob_1183"/>
<dbReference type="Proteomes" id="UP000007721">
    <property type="component" value="Chromosome"/>
</dbReference>
<gene>
    <name evidence="2" type="ordered locus">Geob_1183</name>
</gene>
<dbReference type="OrthoDB" id="9932548at2"/>
<accession>B9M3D3</accession>
<evidence type="ECO:0000256" key="1">
    <source>
        <dbReference type="SAM" id="Phobius"/>
    </source>
</evidence>
<sequence length="96" mass="11173">MIIFIEYLATMVFVIMFYQFYAFAVSRTGEEKQHKCQRLGIFYISIGTTLLVFRHATSVFTGLILIMMGLRLIAHGLDRVDKKIYIDHYADDDTEP</sequence>
<name>B9M3D3_GEODF</name>
<proteinExistence type="predicted"/>
<dbReference type="RefSeq" id="WP_012646272.1">
    <property type="nucleotide sequence ID" value="NC_011979.1"/>
</dbReference>
<feature type="transmembrane region" description="Helical" evidence="1">
    <location>
        <begin position="6"/>
        <end position="24"/>
    </location>
</feature>
<keyword evidence="1" id="KW-0812">Transmembrane</keyword>
<dbReference type="AlphaFoldDB" id="B9M3D3"/>
<evidence type="ECO:0000313" key="3">
    <source>
        <dbReference type="Proteomes" id="UP000007721"/>
    </source>
</evidence>
<keyword evidence="1" id="KW-1133">Transmembrane helix</keyword>
<reference evidence="2 3" key="1">
    <citation type="submission" date="2009-01" db="EMBL/GenBank/DDBJ databases">
        <title>Complete sequence of Geobacter sp. FRC-32.</title>
        <authorList>
            <consortium name="US DOE Joint Genome Institute"/>
            <person name="Lucas S."/>
            <person name="Copeland A."/>
            <person name="Lapidus A."/>
            <person name="Glavina del Rio T."/>
            <person name="Dalin E."/>
            <person name="Tice H."/>
            <person name="Bruce D."/>
            <person name="Goodwin L."/>
            <person name="Pitluck S."/>
            <person name="Saunders E."/>
            <person name="Brettin T."/>
            <person name="Detter J.C."/>
            <person name="Han C."/>
            <person name="Larimer F."/>
            <person name="Land M."/>
            <person name="Hauser L."/>
            <person name="Kyrpides N."/>
            <person name="Ovchinnikova G."/>
            <person name="Kostka J."/>
            <person name="Richardson P."/>
        </authorList>
    </citation>
    <scope>NUCLEOTIDE SEQUENCE [LARGE SCALE GENOMIC DNA]</scope>
    <source>
        <strain evidence="3">DSM 22248 / JCM 15807 / FRC-32</strain>
    </source>
</reference>
<protein>
    <submittedName>
        <fullName evidence="2">Uncharacterized protein</fullName>
    </submittedName>
</protein>
<organism evidence="2 3">
    <name type="scientific">Geotalea daltonii (strain DSM 22248 / JCM 15807 / FRC-32)</name>
    <name type="common">Geobacter daltonii</name>
    <dbReference type="NCBI Taxonomy" id="316067"/>
    <lineage>
        <taxon>Bacteria</taxon>
        <taxon>Pseudomonadati</taxon>
        <taxon>Thermodesulfobacteriota</taxon>
        <taxon>Desulfuromonadia</taxon>
        <taxon>Geobacterales</taxon>
        <taxon>Geobacteraceae</taxon>
        <taxon>Geotalea</taxon>
    </lineage>
</organism>
<dbReference type="HOGENOM" id="CLU_2355699_0_0_7"/>
<feature type="transmembrane region" description="Helical" evidence="1">
    <location>
        <begin position="36"/>
        <end position="53"/>
    </location>
</feature>
<dbReference type="STRING" id="316067.Geob_1183"/>
<keyword evidence="1" id="KW-0472">Membrane</keyword>
<keyword evidence="3" id="KW-1185">Reference proteome</keyword>
<dbReference type="EMBL" id="CP001390">
    <property type="protein sequence ID" value="ACM19543.1"/>
    <property type="molecule type" value="Genomic_DNA"/>
</dbReference>
<evidence type="ECO:0000313" key="2">
    <source>
        <dbReference type="EMBL" id="ACM19543.1"/>
    </source>
</evidence>